<dbReference type="EMBL" id="CM042029">
    <property type="protein sequence ID" value="KAI3795693.1"/>
    <property type="molecule type" value="Genomic_DNA"/>
</dbReference>
<protein>
    <submittedName>
        <fullName evidence="1">Uncharacterized protein</fullName>
    </submittedName>
</protein>
<proteinExistence type="predicted"/>
<evidence type="ECO:0000313" key="2">
    <source>
        <dbReference type="Proteomes" id="UP001056120"/>
    </source>
</evidence>
<reference evidence="2" key="1">
    <citation type="journal article" date="2022" name="Mol. Ecol. Resour.">
        <title>The genomes of chicory, endive, great burdock and yacon provide insights into Asteraceae palaeo-polyploidization history and plant inulin production.</title>
        <authorList>
            <person name="Fan W."/>
            <person name="Wang S."/>
            <person name="Wang H."/>
            <person name="Wang A."/>
            <person name="Jiang F."/>
            <person name="Liu H."/>
            <person name="Zhao H."/>
            <person name="Xu D."/>
            <person name="Zhang Y."/>
        </authorList>
    </citation>
    <scope>NUCLEOTIDE SEQUENCE [LARGE SCALE GENOMIC DNA]</scope>
    <source>
        <strain evidence="2">cv. Yunnan</strain>
    </source>
</reference>
<dbReference type="Proteomes" id="UP001056120">
    <property type="component" value="Linkage Group LG12"/>
</dbReference>
<name>A0ACB9HK40_9ASTR</name>
<organism evidence="1 2">
    <name type="scientific">Smallanthus sonchifolius</name>
    <dbReference type="NCBI Taxonomy" id="185202"/>
    <lineage>
        <taxon>Eukaryota</taxon>
        <taxon>Viridiplantae</taxon>
        <taxon>Streptophyta</taxon>
        <taxon>Embryophyta</taxon>
        <taxon>Tracheophyta</taxon>
        <taxon>Spermatophyta</taxon>
        <taxon>Magnoliopsida</taxon>
        <taxon>eudicotyledons</taxon>
        <taxon>Gunneridae</taxon>
        <taxon>Pentapetalae</taxon>
        <taxon>asterids</taxon>
        <taxon>campanulids</taxon>
        <taxon>Asterales</taxon>
        <taxon>Asteraceae</taxon>
        <taxon>Asteroideae</taxon>
        <taxon>Heliantheae alliance</taxon>
        <taxon>Millerieae</taxon>
        <taxon>Smallanthus</taxon>
    </lineage>
</organism>
<comment type="caution">
    <text evidence="1">The sequence shown here is derived from an EMBL/GenBank/DDBJ whole genome shotgun (WGS) entry which is preliminary data.</text>
</comment>
<gene>
    <name evidence="1" type="ORF">L1987_38350</name>
</gene>
<reference evidence="1 2" key="2">
    <citation type="journal article" date="2022" name="Mol. Ecol. Resour.">
        <title>The genomes of chicory, endive, great burdock and yacon provide insights into Asteraceae paleo-polyploidization history and plant inulin production.</title>
        <authorList>
            <person name="Fan W."/>
            <person name="Wang S."/>
            <person name="Wang H."/>
            <person name="Wang A."/>
            <person name="Jiang F."/>
            <person name="Liu H."/>
            <person name="Zhao H."/>
            <person name="Xu D."/>
            <person name="Zhang Y."/>
        </authorList>
    </citation>
    <scope>NUCLEOTIDE SEQUENCE [LARGE SCALE GENOMIC DNA]</scope>
    <source>
        <strain evidence="2">cv. Yunnan</strain>
        <tissue evidence="1">Leaves</tissue>
    </source>
</reference>
<accession>A0ACB9HK40</accession>
<sequence length="222" mass="25263">MLSKQGKIEAILRLINTGVNDPFIYDLVIEICSELGMFKVALHLFDEMSERKLNPGFNTFASVLNSGCRYKNDEMIIFAMESMAGKGWKEAEELAGLALQESVFLEASCCGLLIKRYCKRGQIDLAIDLHNQMEKKGYAMDSSGYNALINGLLEAVRVEEAERIFGYMRVKNLLPSESFVIMINGFCRENELRKGMNLHDEMVEMGLKPSAKMYRRLICNFR</sequence>
<keyword evidence="2" id="KW-1185">Reference proteome</keyword>
<evidence type="ECO:0000313" key="1">
    <source>
        <dbReference type="EMBL" id="KAI3795693.1"/>
    </source>
</evidence>